<name>A0A9P7RE21_9PEZI</name>
<protein>
    <submittedName>
        <fullName evidence="2">Uncharacterized protein</fullName>
    </submittedName>
</protein>
<feature type="region of interest" description="Disordered" evidence="1">
    <location>
        <begin position="1"/>
        <end position="31"/>
    </location>
</feature>
<organism evidence="2 3">
    <name type="scientific">Colletotrichum scovillei</name>
    <dbReference type="NCBI Taxonomy" id="1209932"/>
    <lineage>
        <taxon>Eukaryota</taxon>
        <taxon>Fungi</taxon>
        <taxon>Dikarya</taxon>
        <taxon>Ascomycota</taxon>
        <taxon>Pezizomycotina</taxon>
        <taxon>Sordariomycetes</taxon>
        <taxon>Hypocreomycetidae</taxon>
        <taxon>Glomerellales</taxon>
        <taxon>Glomerellaceae</taxon>
        <taxon>Colletotrichum</taxon>
        <taxon>Colletotrichum acutatum species complex</taxon>
    </lineage>
</organism>
<feature type="non-terminal residue" evidence="2">
    <location>
        <position position="31"/>
    </location>
</feature>
<dbReference type="Proteomes" id="UP000699042">
    <property type="component" value="Unassembled WGS sequence"/>
</dbReference>
<proteinExistence type="predicted"/>
<keyword evidence="3" id="KW-1185">Reference proteome</keyword>
<reference evidence="2" key="1">
    <citation type="submission" date="2021-05" db="EMBL/GenBank/DDBJ databases">
        <title>Comparative genomics of three Colletotrichum scovillei strains and genetic complementation revealed genes involved fungal growth and virulence on chili pepper.</title>
        <authorList>
            <person name="Hsieh D.-K."/>
            <person name="Chuang S.-C."/>
            <person name="Chen C.-Y."/>
            <person name="Chao Y.-T."/>
            <person name="Lu M.-Y.J."/>
            <person name="Lee M.-H."/>
            <person name="Shih M.-C."/>
        </authorList>
    </citation>
    <scope>NUCLEOTIDE SEQUENCE</scope>
    <source>
        <strain evidence="2">Coll-153</strain>
    </source>
</reference>
<evidence type="ECO:0000256" key="1">
    <source>
        <dbReference type="SAM" id="MobiDB-lite"/>
    </source>
</evidence>
<sequence length="31" mass="3345">MALLHFKNVQVHNTRTTKNRGPLGGVEPTAG</sequence>
<gene>
    <name evidence="2" type="ORF">JMJ77_007221</name>
</gene>
<dbReference type="AlphaFoldDB" id="A0A9P7RE21"/>
<comment type="caution">
    <text evidence="2">The sequence shown here is derived from an EMBL/GenBank/DDBJ whole genome shotgun (WGS) entry which is preliminary data.</text>
</comment>
<dbReference type="EMBL" id="JAESDN010000002">
    <property type="protein sequence ID" value="KAG7054747.1"/>
    <property type="molecule type" value="Genomic_DNA"/>
</dbReference>
<evidence type="ECO:0000313" key="3">
    <source>
        <dbReference type="Proteomes" id="UP000699042"/>
    </source>
</evidence>
<accession>A0A9P7RE21</accession>
<evidence type="ECO:0000313" key="2">
    <source>
        <dbReference type="EMBL" id="KAG7054747.1"/>
    </source>
</evidence>